<dbReference type="Proteomes" id="UP001056120">
    <property type="component" value="Linkage Group LG05"/>
</dbReference>
<evidence type="ECO:0000313" key="1">
    <source>
        <dbReference type="EMBL" id="KAI3816841.1"/>
    </source>
</evidence>
<reference evidence="1 2" key="2">
    <citation type="journal article" date="2022" name="Mol. Ecol. Resour.">
        <title>The genomes of chicory, endive, great burdock and yacon provide insights into Asteraceae paleo-polyploidization history and plant inulin production.</title>
        <authorList>
            <person name="Fan W."/>
            <person name="Wang S."/>
            <person name="Wang H."/>
            <person name="Wang A."/>
            <person name="Jiang F."/>
            <person name="Liu H."/>
            <person name="Zhao H."/>
            <person name="Xu D."/>
            <person name="Zhang Y."/>
        </authorList>
    </citation>
    <scope>NUCLEOTIDE SEQUENCE [LARGE SCALE GENOMIC DNA]</scope>
    <source>
        <strain evidence="2">cv. Yunnan</strain>
        <tissue evidence="1">Leaves</tissue>
    </source>
</reference>
<reference evidence="2" key="1">
    <citation type="journal article" date="2022" name="Mol. Ecol. Resour.">
        <title>The genomes of chicory, endive, great burdock and yacon provide insights into Asteraceae palaeo-polyploidization history and plant inulin production.</title>
        <authorList>
            <person name="Fan W."/>
            <person name="Wang S."/>
            <person name="Wang H."/>
            <person name="Wang A."/>
            <person name="Jiang F."/>
            <person name="Liu H."/>
            <person name="Zhao H."/>
            <person name="Xu D."/>
            <person name="Zhang Y."/>
        </authorList>
    </citation>
    <scope>NUCLEOTIDE SEQUENCE [LARGE SCALE GENOMIC DNA]</scope>
    <source>
        <strain evidence="2">cv. Yunnan</strain>
    </source>
</reference>
<dbReference type="EMBL" id="CM042022">
    <property type="protein sequence ID" value="KAI3816841.1"/>
    <property type="molecule type" value="Genomic_DNA"/>
</dbReference>
<protein>
    <submittedName>
        <fullName evidence="1">Uncharacterized protein</fullName>
    </submittedName>
</protein>
<proteinExistence type="predicted"/>
<gene>
    <name evidence="1" type="ORF">L1987_16546</name>
</gene>
<keyword evidence="2" id="KW-1185">Reference proteome</keyword>
<evidence type="ECO:0000313" key="2">
    <source>
        <dbReference type="Proteomes" id="UP001056120"/>
    </source>
</evidence>
<name>A0ACB9JAV7_9ASTR</name>
<accession>A0ACB9JAV7</accession>
<organism evidence="1 2">
    <name type="scientific">Smallanthus sonchifolius</name>
    <dbReference type="NCBI Taxonomy" id="185202"/>
    <lineage>
        <taxon>Eukaryota</taxon>
        <taxon>Viridiplantae</taxon>
        <taxon>Streptophyta</taxon>
        <taxon>Embryophyta</taxon>
        <taxon>Tracheophyta</taxon>
        <taxon>Spermatophyta</taxon>
        <taxon>Magnoliopsida</taxon>
        <taxon>eudicotyledons</taxon>
        <taxon>Gunneridae</taxon>
        <taxon>Pentapetalae</taxon>
        <taxon>asterids</taxon>
        <taxon>campanulids</taxon>
        <taxon>Asterales</taxon>
        <taxon>Asteraceae</taxon>
        <taxon>Asteroideae</taxon>
        <taxon>Heliantheae alliance</taxon>
        <taxon>Millerieae</taxon>
        <taxon>Smallanthus</taxon>
    </lineage>
</organism>
<sequence length="145" mass="15939">MQPGSRFVHLEVIGQLCKIATLLNVDLSPPPPPPPPLRCLANRPSSIVSHLCTLNSLTLENQMSSDIEKSSLTKPESKWYSGLVQQVSVYGIAVGYRLSASLLSIINKWAVMKFPYPGALTALQYFTSAAGVLFFGYFELLEHDL</sequence>
<comment type="caution">
    <text evidence="1">The sequence shown here is derived from an EMBL/GenBank/DDBJ whole genome shotgun (WGS) entry which is preliminary data.</text>
</comment>